<dbReference type="InterPro" id="IPR057682">
    <property type="entry name" value="DUF7922"/>
</dbReference>
<evidence type="ECO:0000259" key="2">
    <source>
        <dbReference type="Pfam" id="PF25538"/>
    </source>
</evidence>
<evidence type="ECO:0000313" key="4">
    <source>
        <dbReference type="Proteomes" id="UP000182135"/>
    </source>
</evidence>
<reference evidence="3 4" key="1">
    <citation type="submission" date="2016-10" db="EMBL/GenBank/DDBJ databases">
        <authorList>
            <person name="de Groot N.N."/>
        </authorList>
    </citation>
    <scope>NUCLEOTIDE SEQUENCE [LARGE SCALE GENOMIC DNA]</scope>
    <source>
        <strain evidence="3 4">NLAE-zl-G419</strain>
    </source>
</reference>
<feature type="region of interest" description="Disordered" evidence="1">
    <location>
        <begin position="260"/>
        <end position="320"/>
    </location>
</feature>
<proteinExistence type="predicted"/>
<evidence type="ECO:0000313" key="3">
    <source>
        <dbReference type="EMBL" id="SFF80662.1"/>
    </source>
</evidence>
<keyword evidence="4" id="KW-1185">Reference proteome</keyword>
<dbReference type="AlphaFoldDB" id="A0A1I2LMB2"/>
<evidence type="ECO:0000256" key="1">
    <source>
        <dbReference type="SAM" id="MobiDB-lite"/>
    </source>
</evidence>
<accession>A0A1I2LMB2</accession>
<dbReference type="Pfam" id="PF25538">
    <property type="entry name" value="DUF7922"/>
    <property type="match status" value="1"/>
</dbReference>
<dbReference type="eggNOG" id="COG3087">
    <property type="taxonomic scope" value="Bacteria"/>
</dbReference>
<dbReference type="RefSeq" id="WP_074845378.1">
    <property type="nucleotide sequence ID" value="NZ_FOOE01000011.1"/>
</dbReference>
<feature type="compositionally biased region" description="Basic and acidic residues" evidence="1">
    <location>
        <begin position="267"/>
        <end position="281"/>
    </location>
</feature>
<dbReference type="EMBL" id="FOOE01000011">
    <property type="protein sequence ID" value="SFF80662.1"/>
    <property type="molecule type" value="Genomic_DNA"/>
</dbReference>
<organism evidence="3 4">
    <name type="scientific">Clostridium cadaveris</name>
    <dbReference type="NCBI Taxonomy" id="1529"/>
    <lineage>
        <taxon>Bacteria</taxon>
        <taxon>Bacillati</taxon>
        <taxon>Bacillota</taxon>
        <taxon>Clostridia</taxon>
        <taxon>Eubacteriales</taxon>
        <taxon>Clostridiaceae</taxon>
        <taxon>Clostridium</taxon>
    </lineage>
</organism>
<dbReference type="OrthoDB" id="1705475at2"/>
<gene>
    <name evidence="3" type="ORF">SAMN04487885_11122</name>
</gene>
<sequence>MANKKSYSRYFIILQEDEKGHSISPDKQSSGYAKIEMKNDKCKVSFYVQNIKREKISCYMFLIANKKDCKKIVNLGLLNIDDNGRADITYECTADNIGDSNISMDKIGGAAIGKFIGGRPIFVMSGFASTEIPDKWKEYTILDCKKKEVKEEVKKEEVKEKKAEEKKEVKEEVIEKKTEEKKEIIEKKYEEKKEVKEKKSEEIKEKKENKCDSENKDRAEDPVEEKKEEKETVSKEEILEADAGEEKLVKEVEENIVEEQAENVVAKIDKPPIEREKTEEKNEFDEYERSIEKSKPDSERKENESNKEKVKEIKEEADTSKEIPKDTAGEFFKSIMDGFEEVKGVCSEIKNCRWYKIPVKDLEAMCNISNYNKYTVVYYPMINYYPYIKKYEYYMMGLKCDSEGNLKYLAYGLPGTKNKEEQPYGGRTGFVTWAPISVDEMHESHIGYWIMFYDFKNSIIVVPMK</sequence>
<feature type="domain" description="DUF7922" evidence="2">
    <location>
        <begin position="10"/>
        <end position="127"/>
    </location>
</feature>
<protein>
    <recommendedName>
        <fullName evidence="2">DUF7922 domain-containing protein</fullName>
    </recommendedName>
</protein>
<dbReference type="STRING" id="1529.SAMN04487885_11122"/>
<name>A0A1I2LMB2_9CLOT</name>
<feature type="compositionally biased region" description="Basic and acidic residues" evidence="1">
    <location>
        <begin position="287"/>
        <end position="320"/>
    </location>
</feature>
<dbReference type="Proteomes" id="UP000182135">
    <property type="component" value="Unassembled WGS sequence"/>
</dbReference>
<feature type="region of interest" description="Disordered" evidence="1">
    <location>
        <begin position="195"/>
        <end position="246"/>
    </location>
</feature>